<dbReference type="SUPFAM" id="SSF56112">
    <property type="entry name" value="Protein kinase-like (PK-like)"/>
    <property type="match status" value="1"/>
</dbReference>
<evidence type="ECO:0000313" key="9">
    <source>
        <dbReference type="Proteomes" id="UP000077266"/>
    </source>
</evidence>
<dbReference type="PANTHER" id="PTHR24346:SF82">
    <property type="entry name" value="KP78A-RELATED"/>
    <property type="match status" value="1"/>
</dbReference>
<evidence type="ECO:0000259" key="7">
    <source>
        <dbReference type="PROSITE" id="PS50011"/>
    </source>
</evidence>
<dbReference type="Proteomes" id="UP000077266">
    <property type="component" value="Unassembled WGS sequence"/>
</dbReference>
<organism evidence="8 9">
    <name type="scientific">Exidia glandulosa HHB12029</name>
    <dbReference type="NCBI Taxonomy" id="1314781"/>
    <lineage>
        <taxon>Eukaryota</taxon>
        <taxon>Fungi</taxon>
        <taxon>Dikarya</taxon>
        <taxon>Basidiomycota</taxon>
        <taxon>Agaricomycotina</taxon>
        <taxon>Agaricomycetes</taxon>
        <taxon>Auriculariales</taxon>
        <taxon>Exidiaceae</taxon>
        <taxon>Exidia</taxon>
    </lineage>
</organism>
<dbReference type="PANTHER" id="PTHR24346">
    <property type="entry name" value="MAP/MICROTUBULE AFFINITY-REGULATING KINASE"/>
    <property type="match status" value="1"/>
</dbReference>
<keyword evidence="3" id="KW-0808">Transferase</keyword>
<keyword evidence="5 8" id="KW-0418">Kinase</keyword>
<keyword evidence="4" id="KW-0547">Nucleotide-binding</keyword>
<gene>
    <name evidence="8" type="ORF">EXIGLDRAFT_565680</name>
</gene>
<keyword evidence="6" id="KW-0067">ATP-binding</keyword>
<evidence type="ECO:0000256" key="3">
    <source>
        <dbReference type="ARBA" id="ARBA00022679"/>
    </source>
</evidence>
<dbReference type="InterPro" id="IPR011009">
    <property type="entry name" value="Kinase-like_dom_sf"/>
</dbReference>
<evidence type="ECO:0000256" key="5">
    <source>
        <dbReference type="ARBA" id="ARBA00022777"/>
    </source>
</evidence>
<dbReference type="GO" id="GO:0035556">
    <property type="term" value="P:intracellular signal transduction"/>
    <property type="evidence" value="ECO:0007669"/>
    <property type="project" value="TreeGrafter"/>
</dbReference>
<evidence type="ECO:0000256" key="1">
    <source>
        <dbReference type="ARBA" id="ARBA00010791"/>
    </source>
</evidence>
<feature type="domain" description="Protein kinase" evidence="7">
    <location>
        <begin position="1"/>
        <end position="95"/>
    </location>
</feature>
<keyword evidence="9" id="KW-1185">Reference proteome</keyword>
<accession>A0A165FII7</accession>
<dbReference type="PROSITE" id="PS50011">
    <property type="entry name" value="PROTEIN_KINASE_DOM"/>
    <property type="match status" value="1"/>
</dbReference>
<dbReference type="GO" id="GO:0004674">
    <property type="term" value="F:protein serine/threonine kinase activity"/>
    <property type="evidence" value="ECO:0007669"/>
    <property type="project" value="UniProtKB-KW"/>
</dbReference>
<name>A0A165FII7_EXIGL</name>
<evidence type="ECO:0000313" key="8">
    <source>
        <dbReference type="EMBL" id="KZV89054.1"/>
    </source>
</evidence>
<dbReference type="OrthoDB" id="289250at2759"/>
<feature type="non-terminal residue" evidence="8">
    <location>
        <position position="95"/>
    </location>
</feature>
<evidence type="ECO:0000256" key="2">
    <source>
        <dbReference type="ARBA" id="ARBA00022527"/>
    </source>
</evidence>
<dbReference type="Gene3D" id="1.10.510.10">
    <property type="entry name" value="Transferase(Phosphotransferase) domain 1"/>
    <property type="match status" value="1"/>
</dbReference>
<proteinExistence type="inferred from homology"/>
<keyword evidence="2" id="KW-0723">Serine/threonine-protein kinase</keyword>
<dbReference type="InParanoid" id="A0A165FII7"/>
<reference evidence="8 9" key="1">
    <citation type="journal article" date="2016" name="Mol. Biol. Evol.">
        <title>Comparative Genomics of Early-Diverging Mushroom-Forming Fungi Provides Insights into the Origins of Lignocellulose Decay Capabilities.</title>
        <authorList>
            <person name="Nagy L.G."/>
            <person name="Riley R."/>
            <person name="Tritt A."/>
            <person name="Adam C."/>
            <person name="Daum C."/>
            <person name="Floudas D."/>
            <person name="Sun H."/>
            <person name="Yadav J.S."/>
            <person name="Pangilinan J."/>
            <person name="Larsson K.H."/>
            <person name="Matsuura K."/>
            <person name="Barry K."/>
            <person name="Labutti K."/>
            <person name="Kuo R."/>
            <person name="Ohm R.A."/>
            <person name="Bhattacharya S.S."/>
            <person name="Shirouzu T."/>
            <person name="Yoshinaga Y."/>
            <person name="Martin F.M."/>
            <person name="Grigoriev I.V."/>
            <person name="Hibbett D.S."/>
        </authorList>
    </citation>
    <scope>NUCLEOTIDE SEQUENCE [LARGE SCALE GENOMIC DNA]</scope>
    <source>
        <strain evidence="8 9">HHB12029</strain>
    </source>
</reference>
<dbReference type="GO" id="GO:0005737">
    <property type="term" value="C:cytoplasm"/>
    <property type="evidence" value="ECO:0007669"/>
    <property type="project" value="TreeGrafter"/>
</dbReference>
<dbReference type="STRING" id="1314781.A0A165FII7"/>
<evidence type="ECO:0000256" key="4">
    <source>
        <dbReference type="ARBA" id="ARBA00022741"/>
    </source>
</evidence>
<protein>
    <submittedName>
        <fullName evidence="8">Kinase-like protein</fullName>
    </submittedName>
</protein>
<comment type="similarity">
    <text evidence="1">Belongs to the protein kinase superfamily. CAMK Ser/Thr protein kinase family. NIM1 subfamily.</text>
</comment>
<sequence>KRIFGELASAVAWMHSVNVVHRDIKLESTYASTALVKLADFGLARFVDPAHPRLTTRCGSEAYAAPELLLSGSRYRGYDPRLTDAWALGVVLYAL</sequence>
<evidence type="ECO:0000256" key="6">
    <source>
        <dbReference type="ARBA" id="ARBA00022840"/>
    </source>
</evidence>
<dbReference type="AlphaFoldDB" id="A0A165FII7"/>
<dbReference type="InterPro" id="IPR000719">
    <property type="entry name" value="Prot_kinase_dom"/>
</dbReference>
<dbReference type="GO" id="GO:0005524">
    <property type="term" value="F:ATP binding"/>
    <property type="evidence" value="ECO:0007669"/>
    <property type="project" value="UniProtKB-KW"/>
</dbReference>
<feature type="non-terminal residue" evidence="8">
    <location>
        <position position="1"/>
    </location>
</feature>
<dbReference type="EMBL" id="KV426083">
    <property type="protein sequence ID" value="KZV89054.1"/>
    <property type="molecule type" value="Genomic_DNA"/>
</dbReference>
<dbReference type="Pfam" id="PF00069">
    <property type="entry name" value="Pkinase"/>
    <property type="match status" value="1"/>
</dbReference>